<dbReference type="HOGENOM" id="CLU_1525351_0_0_1"/>
<organism evidence="2 3">
    <name type="scientific">Hypocrea atroviridis (strain ATCC 20476 / IMI 206040)</name>
    <name type="common">Trichoderma atroviride</name>
    <dbReference type="NCBI Taxonomy" id="452589"/>
    <lineage>
        <taxon>Eukaryota</taxon>
        <taxon>Fungi</taxon>
        <taxon>Dikarya</taxon>
        <taxon>Ascomycota</taxon>
        <taxon>Pezizomycotina</taxon>
        <taxon>Sordariomycetes</taxon>
        <taxon>Hypocreomycetidae</taxon>
        <taxon>Hypocreales</taxon>
        <taxon>Hypocreaceae</taxon>
        <taxon>Trichoderma</taxon>
    </lineage>
</organism>
<accession>G9NIL4</accession>
<dbReference type="eggNOG" id="ENOG502RMQA">
    <property type="taxonomic scope" value="Eukaryota"/>
</dbReference>
<evidence type="ECO:0000256" key="1">
    <source>
        <dbReference type="SAM" id="SignalP"/>
    </source>
</evidence>
<reference evidence="2 3" key="1">
    <citation type="journal article" date="2011" name="Genome Biol.">
        <title>Comparative genome sequence analysis underscores mycoparasitism as the ancestral life style of Trichoderma.</title>
        <authorList>
            <person name="Kubicek C.P."/>
            <person name="Herrera-Estrella A."/>
            <person name="Seidl-Seiboth V."/>
            <person name="Martinez D.A."/>
            <person name="Druzhinina I.S."/>
            <person name="Thon M."/>
            <person name="Zeilinger S."/>
            <person name="Casas-Flores S."/>
            <person name="Horwitz B.A."/>
            <person name="Mukherjee P.K."/>
            <person name="Mukherjee M."/>
            <person name="Kredics L."/>
            <person name="Alcaraz L.D."/>
            <person name="Aerts A."/>
            <person name="Antal Z."/>
            <person name="Atanasova L."/>
            <person name="Cervantes-Badillo M.G."/>
            <person name="Challacombe J."/>
            <person name="Chertkov O."/>
            <person name="McCluskey K."/>
            <person name="Coulpier F."/>
            <person name="Deshpande N."/>
            <person name="von Doehren H."/>
            <person name="Ebbole D.J."/>
            <person name="Esquivel-Naranjo E.U."/>
            <person name="Fekete E."/>
            <person name="Flipphi M."/>
            <person name="Glaser F."/>
            <person name="Gomez-Rodriguez E.Y."/>
            <person name="Gruber S."/>
            <person name="Han C."/>
            <person name="Henrissat B."/>
            <person name="Hermosa R."/>
            <person name="Hernandez-Onate M."/>
            <person name="Karaffa L."/>
            <person name="Kosti I."/>
            <person name="Le Crom S."/>
            <person name="Lindquist E."/>
            <person name="Lucas S."/>
            <person name="Luebeck M."/>
            <person name="Luebeck P.S."/>
            <person name="Margeot A."/>
            <person name="Metz B."/>
            <person name="Misra M."/>
            <person name="Nevalainen H."/>
            <person name="Omann M."/>
            <person name="Packer N."/>
            <person name="Perrone G."/>
            <person name="Uresti-Rivera E.E."/>
            <person name="Salamov A."/>
            <person name="Schmoll M."/>
            <person name="Seiboth B."/>
            <person name="Shapiro H."/>
            <person name="Sukno S."/>
            <person name="Tamayo-Ramos J.A."/>
            <person name="Tisch D."/>
            <person name="Wiest A."/>
            <person name="Wilkinson H.H."/>
            <person name="Zhang M."/>
            <person name="Coutinho P.M."/>
            <person name="Kenerley C.M."/>
            <person name="Monte E."/>
            <person name="Baker S.E."/>
            <person name="Grigoriev I.V."/>
        </authorList>
    </citation>
    <scope>NUCLEOTIDE SEQUENCE [LARGE SCALE GENOMIC DNA]</scope>
    <source>
        <strain evidence="3">ATCC 20476 / IMI 206040</strain>
    </source>
</reference>
<proteinExistence type="predicted"/>
<protein>
    <recommendedName>
        <fullName evidence="4">Apple domain-containing protein</fullName>
    </recommendedName>
</protein>
<sequence>MFAPRSFSAAFRLLVILVAASFSVAVASNPWGHNQEVVTNDQQHIKACVFGSPKKYDQWTIHYHEVKPPSQFPSQFILNPAWVARHQTVGDTDHFTLGTTWVPWAENRCQYSCNARKNCVSFAGYQDKHSTPNTGEFSCYFFDALIQPENIIPRPPDGPDEITHAYNRLCNDETGI</sequence>
<dbReference type="AlphaFoldDB" id="G9NIL4"/>
<dbReference type="KEGG" id="tatv:25782570"/>
<comment type="caution">
    <text evidence="2">The sequence shown here is derived from an EMBL/GenBank/DDBJ whole genome shotgun (WGS) entry which is preliminary data.</text>
</comment>
<dbReference type="OrthoDB" id="5229184at2759"/>
<evidence type="ECO:0000313" key="2">
    <source>
        <dbReference type="EMBL" id="EHK49625.1"/>
    </source>
</evidence>
<feature type="signal peptide" evidence="1">
    <location>
        <begin position="1"/>
        <end position="27"/>
    </location>
</feature>
<dbReference type="GeneID" id="25782570"/>
<keyword evidence="3" id="KW-1185">Reference proteome</keyword>
<evidence type="ECO:0008006" key="4">
    <source>
        <dbReference type="Google" id="ProtNLM"/>
    </source>
</evidence>
<gene>
    <name evidence="2" type="ORF">TRIATDRAFT_304628</name>
</gene>
<dbReference type="Proteomes" id="UP000005426">
    <property type="component" value="Unassembled WGS sequence"/>
</dbReference>
<evidence type="ECO:0000313" key="3">
    <source>
        <dbReference type="Proteomes" id="UP000005426"/>
    </source>
</evidence>
<dbReference type="EMBL" id="ABDG02000016">
    <property type="protein sequence ID" value="EHK49625.1"/>
    <property type="molecule type" value="Genomic_DNA"/>
</dbReference>
<name>G9NIL4_HYPAI</name>
<dbReference type="OMA" id="TIHYHEV"/>
<keyword evidence="1" id="KW-0732">Signal</keyword>
<feature type="chain" id="PRO_5003524964" description="Apple domain-containing protein" evidence="1">
    <location>
        <begin position="28"/>
        <end position="176"/>
    </location>
</feature>